<evidence type="ECO:0000256" key="6">
    <source>
        <dbReference type="PROSITE-ProRule" id="PRU00284"/>
    </source>
</evidence>
<dbReference type="AlphaFoldDB" id="A0A0D8HJR7"/>
<dbReference type="OrthoDB" id="2489132at2"/>
<comment type="caution">
    <text evidence="8">The sequence shown here is derived from an EMBL/GenBank/DDBJ whole genome shotgun (WGS) entry which is preliminary data.</text>
</comment>
<dbReference type="STRING" id="1280514.AXFE_09410"/>
<dbReference type="PANTHER" id="PTHR32089">
    <property type="entry name" value="METHYL-ACCEPTING CHEMOTAXIS PROTEIN MCPB"/>
    <property type="match status" value="1"/>
</dbReference>
<sequence>MRMLTRGMHKATTSRSNFGTFNVESTEVVVARMVASASSLGIDVVDIWGMLDSLATKLEEQAKYFQEMGGVARDVVSSNEKVAQLAQSTQVVAQDVDSLLESSRGTVGSSLSEIRTLASWVSSTSDELVELGVELQSVAGVASQIDKIAQQTHILALNARIEAVRSGKHGTSFAVIANSIRDLADQTISMAASIGDKLAGLTDRVGSLEASAQKARQGASATEAGTNQIAEVISGVSVAVAKVDGDVSEMANAAQESSGQMTSFNNSLAMLIEGVDSSSKELGLAKTKSSDLLDSVEVLLQTANTSDVETIDTSFINLAINTAAEFSRLLENALSSGKISESELFDSDYVPVSGSNPIQHLTKFVRLSDELFVSAQEKALEMDERVVFCVAVDRNGYLPTHNLKFSKPQGPDPIWNAANCRNRRIFADRTGLAAGRNQEHVLLQTYRRDMGGGKYALMKDVSSPIWVNGAHWGGVRVAYLA</sequence>
<proteinExistence type="predicted"/>
<evidence type="ECO:0000256" key="5">
    <source>
        <dbReference type="ARBA" id="ARBA00023224"/>
    </source>
</evidence>
<dbReference type="PROSITE" id="PS50111">
    <property type="entry name" value="CHEMOTAXIS_TRANSDUC_2"/>
    <property type="match status" value="1"/>
</dbReference>
<keyword evidence="4" id="KW-0472">Membrane</keyword>
<dbReference type="InterPro" id="IPR004089">
    <property type="entry name" value="MCPsignal_dom"/>
</dbReference>
<evidence type="ECO:0000256" key="2">
    <source>
        <dbReference type="ARBA" id="ARBA00022692"/>
    </source>
</evidence>
<keyword evidence="3" id="KW-1133">Transmembrane helix</keyword>
<dbReference type="GO" id="GO:0007165">
    <property type="term" value="P:signal transduction"/>
    <property type="evidence" value="ECO:0007669"/>
    <property type="project" value="UniProtKB-KW"/>
</dbReference>
<name>A0A0D8HJR7_9ACTN</name>
<dbReference type="PATRIC" id="fig|1280514.3.peg.1236"/>
<evidence type="ECO:0000313" key="8">
    <source>
        <dbReference type="EMBL" id="KJF18195.1"/>
    </source>
</evidence>
<dbReference type="Proteomes" id="UP000032360">
    <property type="component" value="Unassembled WGS sequence"/>
</dbReference>
<evidence type="ECO:0000256" key="4">
    <source>
        <dbReference type="ARBA" id="ARBA00023136"/>
    </source>
</evidence>
<keyword evidence="2" id="KW-0812">Transmembrane</keyword>
<reference evidence="8 9" key="1">
    <citation type="submission" date="2015-01" db="EMBL/GenBank/DDBJ databases">
        <title>Draft genome of the acidophilic iron oxidizer Acidithrix ferrooxidans strain Py-F3.</title>
        <authorList>
            <person name="Poehlein A."/>
            <person name="Eisen S."/>
            <person name="Schloemann M."/>
            <person name="Johnson B.D."/>
            <person name="Daniel R."/>
            <person name="Muehling M."/>
        </authorList>
    </citation>
    <scope>NUCLEOTIDE SEQUENCE [LARGE SCALE GENOMIC DNA]</scope>
    <source>
        <strain evidence="8 9">Py-F3</strain>
    </source>
</reference>
<protein>
    <submittedName>
        <fullName evidence="8">Methyl-accepting chemotaxis protein 3</fullName>
    </submittedName>
</protein>
<keyword evidence="5 6" id="KW-0807">Transducer</keyword>
<gene>
    <name evidence="8" type="primary">mcp31</name>
    <name evidence="8" type="ORF">AXFE_09410</name>
</gene>
<evidence type="ECO:0000259" key="7">
    <source>
        <dbReference type="PROSITE" id="PS50111"/>
    </source>
</evidence>
<dbReference type="GO" id="GO:0016020">
    <property type="term" value="C:membrane"/>
    <property type="evidence" value="ECO:0007669"/>
    <property type="project" value="UniProtKB-SubCell"/>
</dbReference>
<dbReference type="RefSeq" id="WP_082058476.1">
    <property type="nucleotide sequence ID" value="NZ_JXYS01000023.1"/>
</dbReference>
<dbReference type="Pfam" id="PF00015">
    <property type="entry name" value="MCPsignal"/>
    <property type="match status" value="1"/>
</dbReference>
<feature type="domain" description="Methyl-accepting transducer" evidence="7">
    <location>
        <begin position="36"/>
        <end position="272"/>
    </location>
</feature>
<accession>A0A0D8HJR7</accession>
<evidence type="ECO:0000313" key="9">
    <source>
        <dbReference type="Proteomes" id="UP000032360"/>
    </source>
</evidence>
<keyword evidence="9" id="KW-1185">Reference proteome</keyword>
<dbReference type="Gene3D" id="1.10.287.950">
    <property type="entry name" value="Methyl-accepting chemotaxis protein"/>
    <property type="match status" value="1"/>
</dbReference>
<evidence type="ECO:0000256" key="1">
    <source>
        <dbReference type="ARBA" id="ARBA00004141"/>
    </source>
</evidence>
<dbReference type="PANTHER" id="PTHR32089:SF119">
    <property type="entry name" value="METHYL-ACCEPTING CHEMOTAXIS PROTEIN CTPL"/>
    <property type="match status" value="1"/>
</dbReference>
<comment type="subcellular location">
    <subcellularLocation>
        <location evidence="1">Membrane</location>
        <topology evidence="1">Multi-pass membrane protein</topology>
    </subcellularLocation>
</comment>
<dbReference type="SUPFAM" id="SSF58104">
    <property type="entry name" value="Methyl-accepting chemotaxis protein (MCP) signaling domain"/>
    <property type="match status" value="1"/>
</dbReference>
<evidence type="ECO:0000256" key="3">
    <source>
        <dbReference type="ARBA" id="ARBA00022989"/>
    </source>
</evidence>
<organism evidence="8 9">
    <name type="scientific">Acidithrix ferrooxidans</name>
    <dbReference type="NCBI Taxonomy" id="1280514"/>
    <lineage>
        <taxon>Bacteria</taxon>
        <taxon>Bacillati</taxon>
        <taxon>Actinomycetota</taxon>
        <taxon>Acidimicrobiia</taxon>
        <taxon>Acidimicrobiales</taxon>
        <taxon>Acidimicrobiaceae</taxon>
        <taxon>Acidithrix</taxon>
    </lineage>
</organism>
<dbReference type="EMBL" id="JXYS01000023">
    <property type="protein sequence ID" value="KJF18195.1"/>
    <property type="molecule type" value="Genomic_DNA"/>
</dbReference>
<dbReference type="SMART" id="SM00283">
    <property type="entry name" value="MA"/>
    <property type="match status" value="1"/>
</dbReference>